<comment type="function">
    <text evidence="5">Effector that suppresses plant defense responses during pathogen infection.</text>
</comment>
<dbReference type="PROSITE" id="PS51257">
    <property type="entry name" value="PROKAR_LIPOPROTEIN"/>
    <property type="match status" value="1"/>
</dbReference>
<comment type="domain">
    <text evidence="5">The RxLR-dEER motif acts to carry the protein into the host cell cytoplasm through binding to cell surface phosphatidylinositol-3-phosphate.</text>
</comment>
<feature type="signal peptide" evidence="5">
    <location>
        <begin position="1"/>
        <end position="23"/>
    </location>
</feature>
<evidence type="ECO:0000313" key="8">
    <source>
        <dbReference type="Proteomes" id="UP000052943"/>
    </source>
</evidence>
<feature type="chain" id="PRO_5028513510" description="RxLR effector protein" evidence="5">
    <location>
        <begin position="24"/>
        <end position="165"/>
    </location>
</feature>
<evidence type="ECO:0000256" key="4">
    <source>
        <dbReference type="ARBA" id="ARBA00022729"/>
    </source>
</evidence>
<dbReference type="OrthoDB" id="127914at2759"/>
<evidence type="ECO:0000256" key="3">
    <source>
        <dbReference type="ARBA" id="ARBA00022525"/>
    </source>
</evidence>
<evidence type="ECO:0000256" key="1">
    <source>
        <dbReference type="ARBA" id="ARBA00004613"/>
    </source>
</evidence>
<dbReference type="AlphaFoldDB" id="A0A0W8CAF9"/>
<feature type="region of interest" description="Disordered" evidence="6">
    <location>
        <begin position="26"/>
        <end position="47"/>
    </location>
</feature>
<protein>
    <recommendedName>
        <fullName evidence="5">RxLR effector protein</fullName>
    </recommendedName>
</protein>
<dbReference type="Proteomes" id="UP000052943">
    <property type="component" value="Unassembled WGS sequence"/>
</dbReference>
<evidence type="ECO:0000313" key="7">
    <source>
        <dbReference type="EMBL" id="KUF81077.1"/>
    </source>
</evidence>
<comment type="subcellular location">
    <subcellularLocation>
        <location evidence="1 5">Secreted</location>
    </subcellularLocation>
</comment>
<keyword evidence="4 5" id="KW-0732">Signal</keyword>
<keyword evidence="3 5" id="KW-0964">Secreted</keyword>
<dbReference type="Pfam" id="PF16810">
    <property type="entry name" value="RXLR"/>
    <property type="match status" value="1"/>
</dbReference>
<accession>A0A0W8CAF9</accession>
<evidence type="ECO:0000256" key="2">
    <source>
        <dbReference type="ARBA" id="ARBA00010400"/>
    </source>
</evidence>
<name>A0A0W8CAF9_PHYNI</name>
<dbReference type="GO" id="GO:0005576">
    <property type="term" value="C:extracellular region"/>
    <property type="evidence" value="ECO:0007669"/>
    <property type="project" value="UniProtKB-SubCell"/>
</dbReference>
<dbReference type="EMBL" id="LNFO01004366">
    <property type="protein sequence ID" value="KUF81077.1"/>
    <property type="molecule type" value="Genomic_DNA"/>
</dbReference>
<comment type="similarity">
    <text evidence="2 5">Belongs to the RxLR effector family.</text>
</comment>
<sequence>MRLFYVVLLTMSTLLLSCGSALATDGNEGTRSPNVGHSINCGPTNNANRMLRVSKETGDGENVAAEEERAGQGLLNKFLGRNDLTKKTLSRMMKDEAFKRNMFKNWDKHRQSVGKIREKMFLKLNPRYKKLLLEYLNEYKRTAPKLKKFKPRKPSTGNRVRFAEA</sequence>
<evidence type="ECO:0000256" key="5">
    <source>
        <dbReference type="RuleBase" id="RU367124"/>
    </source>
</evidence>
<comment type="caution">
    <text evidence="7">The sequence shown here is derived from an EMBL/GenBank/DDBJ whole genome shotgun (WGS) entry which is preliminary data.</text>
</comment>
<evidence type="ECO:0000256" key="6">
    <source>
        <dbReference type="SAM" id="MobiDB-lite"/>
    </source>
</evidence>
<proteinExistence type="inferred from homology"/>
<feature type="compositionally biased region" description="Polar residues" evidence="6">
    <location>
        <begin position="27"/>
        <end position="47"/>
    </location>
</feature>
<reference evidence="7 8" key="1">
    <citation type="submission" date="2015-11" db="EMBL/GenBank/DDBJ databases">
        <title>Genomes and virulence difference between two physiological races of Phytophthora nicotianae.</title>
        <authorList>
            <person name="Liu H."/>
            <person name="Ma X."/>
            <person name="Yu H."/>
            <person name="Fang D."/>
            <person name="Li Y."/>
            <person name="Wang X."/>
            <person name="Wang W."/>
            <person name="Dong Y."/>
            <person name="Xiao B."/>
        </authorList>
    </citation>
    <scope>NUCLEOTIDE SEQUENCE [LARGE SCALE GENOMIC DNA]</scope>
    <source>
        <strain evidence="8">race 0</strain>
    </source>
</reference>
<gene>
    <name evidence="7" type="ORF">AM587_10006298</name>
</gene>
<dbReference type="InterPro" id="IPR031825">
    <property type="entry name" value="RXLR"/>
</dbReference>
<organism evidence="7 8">
    <name type="scientific">Phytophthora nicotianae</name>
    <name type="common">Potato buckeye rot agent</name>
    <name type="synonym">Phytophthora parasitica</name>
    <dbReference type="NCBI Taxonomy" id="4792"/>
    <lineage>
        <taxon>Eukaryota</taxon>
        <taxon>Sar</taxon>
        <taxon>Stramenopiles</taxon>
        <taxon>Oomycota</taxon>
        <taxon>Peronosporomycetes</taxon>
        <taxon>Peronosporales</taxon>
        <taxon>Peronosporaceae</taxon>
        <taxon>Phytophthora</taxon>
    </lineage>
</organism>